<accession>A0A0B9A5D5</accession>
<sequence length="424" mass="44620">MIVVKNVRLFPRTPDAPAVDVEITEGRFSRISPAEDAAHDSTQPGTGTAPTGIEVIDGAGRILLPSLGDVHAHLDSNRMGQTFRPHTADGTLHGFIMNDRENWRGGERSVADQAAYAIAKIVASGGTRIRSHAQVDADCGLERFHGVKAALEAHADVLDFQIVAFPQAGIVREQGVRELLDAALAEGADLVGGLDPLLYDRDPVAHLDTVFALADKHGKGIDIHLHEAGTAGLFSLEEIAARTRAAGMAGQVTVSHAFALKTNPEPEVAKVLDALAEAGVVLTTVAPAKGVLPQALIRERRMALGLGEDGQRDYWSPYGDGDLLRRTWQLAFTNGFRADSDIEGCLDIASRGGAQVMAGARPDGSLLADDARFGLGVGAPADFVLIDSDTVTSAIMDCPQDRDVFKAGRLIASGGVLASGARLG</sequence>
<feature type="compositionally biased region" description="Polar residues" evidence="1">
    <location>
        <begin position="40"/>
        <end position="49"/>
    </location>
</feature>
<dbReference type="InterPro" id="IPR032466">
    <property type="entry name" value="Metal_Hydrolase"/>
</dbReference>
<evidence type="ECO:0000256" key="1">
    <source>
        <dbReference type="SAM" id="MobiDB-lite"/>
    </source>
</evidence>
<protein>
    <submittedName>
        <fullName evidence="3">N-isopropylammelide isopropylaminohydrolase</fullName>
        <ecNumber evidence="3">3.5.99.4</ecNumber>
    </submittedName>
</protein>
<dbReference type="AlphaFoldDB" id="A0A0B9A5D5"/>
<dbReference type="Proteomes" id="UP000031488">
    <property type="component" value="Unassembled WGS sequence"/>
</dbReference>
<proteinExistence type="predicted"/>
<dbReference type="STRING" id="1703.BLSMQ_0996"/>
<dbReference type="PATRIC" id="fig|1703.6.peg.178"/>
<dbReference type="InterPro" id="IPR013108">
    <property type="entry name" value="Amidohydro_3"/>
</dbReference>
<dbReference type="SUPFAM" id="SSF51556">
    <property type="entry name" value="Metallo-dependent hydrolases"/>
    <property type="match status" value="1"/>
</dbReference>
<dbReference type="Pfam" id="PF07969">
    <property type="entry name" value="Amidohydro_3"/>
    <property type="match status" value="1"/>
</dbReference>
<reference evidence="3 4" key="1">
    <citation type="submission" date="2014-11" db="EMBL/GenBank/DDBJ databases">
        <title>Draft Genome Sequence of Brevibacterium linens AE038-8.</title>
        <authorList>
            <person name="Maizel D."/>
            <person name="Utturkar S.M."/>
            <person name="Brown S.D."/>
            <person name="Ferrero M."/>
            <person name="Rosen B.P."/>
        </authorList>
    </citation>
    <scope>NUCLEOTIDE SEQUENCE [LARGE SCALE GENOMIC DNA]</scope>
    <source>
        <strain evidence="3 4">AE038-8</strain>
    </source>
</reference>
<dbReference type="Gene3D" id="2.30.40.10">
    <property type="entry name" value="Urease, subunit C, domain 1"/>
    <property type="match status" value="1"/>
</dbReference>
<feature type="region of interest" description="Disordered" evidence="1">
    <location>
        <begin position="30"/>
        <end position="50"/>
    </location>
</feature>
<evidence type="ECO:0000259" key="2">
    <source>
        <dbReference type="Pfam" id="PF07969"/>
    </source>
</evidence>
<feature type="domain" description="Amidohydrolase 3" evidence="2">
    <location>
        <begin position="54"/>
        <end position="401"/>
    </location>
</feature>
<evidence type="ECO:0000313" key="3">
    <source>
        <dbReference type="EMBL" id="KHS54085.1"/>
    </source>
</evidence>
<comment type="caution">
    <text evidence="3">The sequence shown here is derived from an EMBL/GenBank/DDBJ whole genome shotgun (WGS) entry which is preliminary data.</text>
</comment>
<dbReference type="Gene3D" id="3.20.20.140">
    <property type="entry name" value="Metal-dependent hydrolases"/>
    <property type="match status" value="1"/>
</dbReference>
<dbReference type="EC" id="3.5.99.4" evidence="3"/>
<keyword evidence="4" id="KW-1185">Reference proteome</keyword>
<keyword evidence="3" id="KW-0378">Hydrolase</keyword>
<gene>
    <name evidence="3" type="ORF">AE0388_0292</name>
</gene>
<evidence type="ECO:0000313" key="4">
    <source>
        <dbReference type="Proteomes" id="UP000031488"/>
    </source>
</evidence>
<dbReference type="InterPro" id="IPR052349">
    <property type="entry name" value="Metallo-hydrolase_Enzymes"/>
</dbReference>
<dbReference type="GO" id="GO:0016814">
    <property type="term" value="F:hydrolase activity, acting on carbon-nitrogen (but not peptide) bonds, in cyclic amidines"/>
    <property type="evidence" value="ECO:0007669"/>
    <property type="project" value="TreeGrafter"/>
</dbReference>
<dbReference type="OrthoDB" id="3366604at2"/>
<dbReference type="PANTHER" id="PTHR32027">
    <property type="entry name" value="CYTOSINE DEAMINASE"/>
    <property type="match status" value="1"/>
</dbReference>
<dbReference type="SUPFAM" id="SSF51338">
    <property type="entry name" value="Composite domain of metallo-dependent hydrolases"/>
    <property type="match status" value="1"/>
</dbReference>
<dbReference type="PANTHER" id="PTHR32027:SF9">
    <property type="entry name" value="BLL3847 PROTEIN"/>
    <property type="match status" value="1"/>
</dbReference>
<dbReference type="InterPro" id="IPR011059">
    <property type="entry name" value="Metal-dep_hydrolase_composite"/>
</dbReference>
<dbReference type="RefSeq" id="WP_052239664.1">
    <property type="nucleotide sequence ID" value="NZ_JTJZ01000011.1"/>
</dbReference>
<organism evidence="3 4">
    <name type="scientific">Brevibacterium linens</name>
    <dbReference type="NCBI Taxonomy" id="1703"/>
    <lineage>
        <taxon>Bacteria</taxon>
        <taxon>Bacillati</taxon>
        <taxon>Actinomycetota</taxon>
        <taxon>Actinomycetes</taxon>
        <taxon>Micrococcales</taxon>
        <taxon>Brevibacteriaceae</taxon>
        <taxon>Brevibacterium</taxon>
    </lineage>
</organism>
<name>A0A0B9A5D5_BRELN</name>
<dbReference type="EMBL" id="JTJZ01000011">
    <property type="protein sequence ID" value="KHS54085.1"/>
    <property type="molecule type" value="Genomic_DNA"/>
</dbReference>